<evidence type="ECO:0000313" key="1">
    <source>
        <dbReference type="EMBL" id="RPE00848.1"/>
    </source>
</evidence>
<keyword evidence="2" id="KW-1185">Reference proteome</keyword>
<protein>
    <submittedName>
        <fullName evidence="1">DUF721 domain-containing protein</fullName>
    </submittedName>
</protein>
<gene>
    <name evidence="1" type="ORF">EGM88_00410</name>
</gene>
<dbReference type="Pfam" id="PF05258">
    <property type="entry name" value="DciA"/>
    <property type="match status" value="1"/>
</dbReference>
<dbReference type="RefSeq" id="WP_123895903.1">
    <property type="nucleotide sequence ID" value="NZ_RPFJ01000001.1"/>
</dbReference>
<dbReference type="PANTHER" id="PTHR36456:SF1">
    <property type="entry name" value="UPF0232 PROTEIN SCO3875"/>
    <property type="match status" value="1"/>
</dbReference>
<dbReference type="Proteomes" id="UP000270856">
    <property type="component" value="Unassembled WGS sequence"/>
</dbReference>
<comment type="caution">
    <text evidence="1">The sequence shown here is derived from an EMBL/GenBank/DDBJ whole genome shotgun (WGS) entry which is preliminary data.</text>
</comment>
<dbReference type="AlphaFoldDB" id="A0A3N4P127"/>
<dbReference type="PANTHER" id="PTHR36456">
    <property type="entry name" value="UPF0232 PROTEIN SCO3875"/>
    <property type="match status" value="1"/>
</dbReference>
<sequence>MSNRRNNEFLSIKDVMAHVLQENKLQKGIDLVLIKEAWASVMGSGVVSYTNDVQFKNGVLYVTLTSSVLREELSYGKEKIVKLLNEKLNKMLIKSVKLL</sequence>
<organism evidence="1 2">
    <name type="scientific">Aureibaculum marinum</name>
    <dbReference type="NCBI Taxonomy" id="2487930"/>
    <lineage>
        <taxon>Bacteria</taxon>
        <taxon>Pseudomonadati</taxon>
        <taxon>Bacteroidota</taxon>
        <taxon>Flavobacteriia</taxon>
        <taxon>Flavobacteriales</taxon>
        <taxon>Flavobacteriaceae</taxon>
        <taxon>Aureibaculum</taxon>
    </lineage>
</organism>
<evidence type="ECO:0000313" key="2">
    <source>
        <dbReference type="Proteomes" id="UP000270856"/>
    </source>
</evidence>
<dbReference type="OrthoDB" id="9804942at2"/>
<dbReference type="EMBL" id="RPFJ01000001">
    <property type="protein sequence ID" value="RPE00848.1"/>
    <property type="molecule type" value="Genomic_DNA"/>
</dbReference>
<proteinExistence type="predicted"/>
<dbReference type="InterPro" id="IPR007922">
    <property type="entry name" value="DciA-like"/>
</dbReference>
<reference evidence="1 2" key="1">
    <citation type="submission" date="2018-11" db="EMBL/GenBank/DDBJ databases">
        <title>Aureibaculum marinum gen. nov., sp. nov., a member of the family Flavobacteriaceae isolated from the Bohai Sea.</title>
        <authorList>
            <person name="Ji X."/>
        </authorList>
    </citation>
    <scope>NUCLEOTIDE SEQUENCE [LARGE SCALE GENOMIC DNA]</scope>
    <source>
        <strain evidence="1 2">BH-SD17</strain>
    </source>
</reference>
<name>A0A3N4P127_9FLAO</name>
<accession>A0A3N4P127</accession>